<organism evidence="1 2">
    <name type="scientific">Candidatus Gottesmanbacteria bacterium RIFCSPLOWO2_01_FULL_46_9</name>
    <dbReference type="NCBI Taxonomy" id="1798394"/>
    <lineage>
        <taxon>Bacteria</taxon>
        <taxon>Candidatus Gottesmaniibacteriota</taxon>
    </lineage>
</organism>
<protein>
    <submittedName>
        <fullName evidence="1">Uncharacterized protein</fullName>
    </submittedName>
</protein>
<evidence type="ECO:0000313" key="2">
    <source>
        <dbReference type="Proteomes" id="UP000176450"/>
    </source>
</evidence>
<dbReference type="AlphaFoldDB" id="A0A1F6B3N4"/>
<comment type="caution">
    <text evidence="1">The sequence shown here is derived from an EMBL/GenBank/DDBJ whole genome shotgun (WGS) entry which is preliminary data.</text>
</comment>
<dbReference type="Proteomes" id="UP000176450">
    <property type="component" value="Unassembled WGS sequence"/>
</dbReference>
<reference evidence="1 2" key="1">
    <citation type="journal article" date="2016" name="Nat. Commun.">
        <title>Thousands of microbial genomes shed light on interconnected biogeochemical processes in an aquifer system.</title>
        <authorList>
            <person name="Anantharaman K."/>
            <person name="Brown C.T."/>
            <person name="Hug L.A."/>
            <person name="Sharon I."/>
            <person name="Castelle C.J."/>
            <person name="Probst A.J."/>
            <person name="Thomas B.C."/>
            <person name="Singh A."/>
            <person name="Wilkins M.J."/>
            <person name="Karaoz U."/>
            <person name="Brodie E.L."/>
            <person name="Williams K.H."/>
            <person name="Hubbard S.S."/>
            <person name="Banfield J.F."/>
        </authorList>
    </citation>
    <scope>NUCLEOTIDE SEQUENCE [LARGE SCALE GENOMIC DNA]</scope>
</reference>
<evidence type="ECO:0000313" key="1">
    <source>
        <dbReference type="EMBL" id="OGG31525.1"/>
    </source>
</evidence>
<accession>A0A1F6B3N4</accession>
<dbReference type="EMBL" id="MFJX01000005">
    <property type="protein sequence ID" value="OGG31525.1"/>
    <property type="molecule type" value="Genomic_DNA"/>
</dbReference>
<gene>
    <name evidence="1" type="ORF">A3A63_01075</name>
</gene>
<name>A0A1F6B3N4_9BACT</name>
<proteinExistence type="predicted"/>
<sequence length="119" mass="13801">MGMFGKSEDQKKAEAVKKLKEDQEKIKTALEALGLDFDSYSDEEIKEKNKKSIQLVRAGSINNSIADTFVNASLTSYERLALMRQMDIISQNWILIRQNELLLRKLEKLDDYFKVKNVR</sequence>